<dbReference type="InterPro" id="IPR003121">
    <property type="entry name" value="SWIB_MDM2_domain"/>
</dbReference>
<dbReference type="InterPro" id="IPR036885">
    <property type="entry name" value="SWIB_MDM2_dom_sf"/>
</dbReference>
<dbReference type="InterPro" id="IPR019835">
    <property type="entry name" value="SWIB_domain"/>
</dbReference>
<name>A0A6C0IDI3_9ZZZZ</name>
<dbReference type="PROSITE" id="PS51925">
    <property type="entry name" value="SWIB_MDM2"/>
    <property type="match status" value="1"/>
</dbReference>
<dbReference type="AlphaFoldDB" id="A0A6C0IDI3"/>
<feature type="domain" description="DM2" evidence="1">
    <location>
        <begin position="6"/>
        <end position="89"/>
    </location>
</feature>
<dbReference type="Gene3D" id="1.10.245.10">
    <property type="entry name" value="SWIB/MDM2 domain"/>
    <property type="match status" value="1"/>
</dbReference>
<evidence type="ECO:0000313" key="2">
    <source>
        <dbReference type="EMBL" id="QHT91124.1"/>
    </source>
</evidence>
<organism evidence="2">
    <name type="scientific">viral metagenome</name>
    <dbReference type="NCBI Taxonomy" id="1070528"/>
    <lineage>
        <taxon>unclassified sequences</taxon>
        <taxon>metagenomes</taxon>
        <taxon>organismal metagenomes</taxon>
    </lineage>
</organism>
<dbReference type="EMBL" id="MN740162">
    <property type="protein sequence ID" value="QHT91124.1"/>
    <property type="molecule type" value="Genomic_DNA"/>
</dbReference>
<sequence>MDNKSKIVKTFRISDQLAEFLEKPTGYEMSKNEVITYINNYIRSNKLQDNENGRNINRDNKLTNLLKLKNTDNLTYTDILKYITPHFEREDNFEKMERLRSNHSCNVNKKM</sequence>
<dbReference type="SUPFAM" id="SSF47592">
    <property type="entry name" value="SWIB/MDM2 domain"/>
    <property type="match status" value="1"/>
</dbReference>
<reference evidence="2" key="1">
    <citation type="journal article" date="2020" name="Nature">
        <title>Giant virus diversity and host interactions through global metagenomics.</title>
        <authorList>
            <person name="Schulz F."/>
            <person name="Roux S."/>
            <person name="Paez-Espino D."/>
            <person name="Jungbluth S."/>
            <person name="Walsh D.A."/>
            <person name="Denef V.J."/>
            <person name="McMahon K.D."/>
            <person name="Konstantinidis K.T."/>
            <person name="Eloe-Fadrosh E.A."/>
            <person name="Kyrpides N.C."/>
            <person name="Woyke T."/>
        </authorList>
    </citation>
    <scope>NUCLEOTIDE SEQUENCE</scope>
    <source>
        <strain evidence="2">GVMAG-M-3300023184-72</strain>
    </source>
</reference>
<proteinExistence type="predicted"/>
<protein>
    <recommendedName>
        <fullName evidence="1">DM2 domain-containing protein</fullName>
    </recommendedName>
</protein>
<dbReference type="Pfam" id="PF02201">
    <property type="entry name" value="SWIB"/>
    <property type="match status" value="1"/>
</dbReference>
<accession>A0A6C0IDI3</accession>
<dbReference type="PANTHER" id="PTHR13844">
    <property type="entry name" value="SWI/SNF-RELATED MATRIX-ASSOCIATED ACTIN-DEPENDENT REGULATOR OF CHROMATIN SUBFAMILY D"/>
    <property type="match status" value="1"/>
</dbReference>
<evidence type="ECO:0000259" key="1">
    <source>
        <dbReference type="PROSITE" id="PS51925"/>
    </source>
</evidence>
<dbReference type="CDD" id="cd10567">
    <property type="entry name" value="SWIB-MDM2_like"/>
    <property type="match status" value="1"/>
</dbReference>
<dbReference type="SMART" id="SM00151">
    <property type="entry name" value="SWIB"/>
    <property type="match status" value="1"/>
</dbReference>